<feature type="region of interest" description="Disordered" evidence="1">
    <location>
        <begin position="33"/>
        <end position="170"/>
    </location>
</feature>
<reference evidence="2" key="1">
    <citation type="journal article" date="2013" name="Eukaryot. Cell">
        <title>Extremely Reduced Levels of Heterozygosity in the Vertebrate Pathogen Encephalitozoon cuniculi.</title>
        <authorList>
            <person name="Selman M."/>
            <person name="Sak B."/>
            <person name="Kvac M."/>
            <person name="Farinelli L."/>
            <person name="Weiss L.M."/>
            <person name="Corradi N."/>
        </authorList>
    </citation>
    <scope>NUCLEOTIDE SEQUENCE</scope>
</reference>
<proteinExistence type="predicted"/>
<dbReference type="VEuPathDB" id="MicrosporidiaDB:AEWR_070370"/>
<feature type="compositionally biased region" description="Polar residues" evidence="1">
    <location>
        <begin position="94"/>
        <end position="104"/>
    </location>
</feature>
<dbReference type="VEuPathDB" id="MicrosporidiaDB:M970_070370"/>
<dbReference type="VEuPathDB" id="MicrosporidiaDB:AEWQ_070380"/>
<evidence type="ECO:0000256" key="1">
    <source>
        <dbReference type="SAM" id="MobiDB-lite"/>
    </source>
</evidence>
<feature type="compositionally biased region" description="Basic and acidic residues" evidence="1">
    <location>
        <begin position="148"/>
        <end position="170"/>
    </location>
</feature>
<dbReference type="VEuPathDB" id="MicrosporidiaDB:ECU07_0420"/>
<accession>M1KM16</accession>
<evidence type="ECO:0000313" key="2">
    <source>
        <dbReference type="EMBL" id="AGE96376.1"/>
    </source>
</evidence>
<protein>
    <submittedName>
        <fullName evidence="2">Uncharacterized protein</fullName>
    </submittedName>
</protein>
<dbReference type="AlphaFoldDB" id="M1KM16"/>
<dbReference type="VEuPathDB" id="MicrosporidiaDB:AEWD_070380"/>
<feature type="compositionally biased region" description="Polar residues" evidence="1">
    <location>
        <begin position="69"/>
        <end position="80"/>
    </location>
</feature>
<organism evidence="2">
    <name type="scientific">Encephalitozoon cuniculi</name>
    <name type="common">Microsporidian parasite</name>
    <dbReference type="NCBI Taxonomy" id="6035"/>
    <lineage>
        <taxon>Eukaryota</taxon>
        <taxon>Fungi</taxon>
        <taxon>Fungi incertae sedis</taxon>
        <taxon>Microsporidia</taxon>
        <taxon>Unikaryonidae</taxon>
        <taxon>Encephalitozoon</taxon>
    </lineage>
</organism>
<gene>
    <name evidence="2" type="ORF">ECU07_0420</name>
</gene>
<sequence>MVFCMGRLWSVVPCGSRNEEKVIRSTYLRSYETVGSEDDSNSLPDSDRFDEASARNSPRKMKGNRGKVSGQTRKAGSGTVSELRINEKKRQRSKSNSITDSNESWIGEYEGTSGETELRSKSKERKRSTMRYEKKETRKSRRVPGEGLYREEIESDGRSSKTTDASTRKAEILEKYRNRIYHDSKKHHGPDDVSMESEIESNNYARERKSSANESRQRLDRRDFSVDERVLHNFDDSESEISFIMDIYDRSSLNSSLREKMFEYLNQIGKKG</sequence>
<name>M1KM16_ENCCN</name>
<dbReference type="EMBL" id="KC513617">
    <property type="protein sequence ID" value="AGE96376.1"/>
    <property type="molecule type" value="Genomic_DNA"/>
</dbReference>